<dbReference type="InterPro" id="IPR023213">
    <property type="entry name" value="CAT-like_dom_sf"/>
</dbReference>
<keyword evidence="8" id="KW-0012">Acyltransferase</keyword>
<dbReference type="Gene3D" id="3.30.559.10">
    <property type="entry name" value="Chloramphenicol acetyltransferase-like domain"/>
    <property type="match status" value="1"/>
</dbReference>
<evidence type="ECO:0000313" key="13">
    <source>
        <dbReference type="EMBL" id="PWN04921.1"/>
    </source>
</evidence>
<evidence type="ECO:0000256" key="7">
    <source>
        <dbReference type="ARBA" id="ARBA00022679"/>
    </source>
</evidence>
<evidence type="ECO:0000256" key="3">
    <source>
        <dbReference type="ARBA" id="ARBA00001907"/>
    </source>
</evidence>
<dbReference type="Proteomes" id="UP000245507">
    <property type="component" value="Unassembled WGS sequence"/>
</dbReference>
<dbReference type="EMBL" id="QGDD01000001">
    <property type="protein sequence ID" value="PWN04921.1"/>
    <property type="molecule type" value="Genomic_DNA"/>
</dbReference>
<evidence type="ECO:0000256" key="8">
    <source>
        <dbReference type="ARBA" id="ARBA00023315"/>
    </source>
</evidence>
<dbReference type="Gene3D" id="3.30.559.30">
    <property type="entry name" value="Nonribosomal peptide synthetase, condensation domain"/>
    <property type="match status" value="1"/>
</dbReference>
<feature type="domain" description="Phthiocerol/phthiodiolone dimycocerosyl transferase C-terminal" evidence="12">
    <location>
        <begin position="210"/>
        <end position="315"/>
    </location>
</feature>
<reference evidence="13 14" key="1">
    <citation type="submission" date="2018-05" db="EMBL/GenBank/DDBJ databases">
        <title>Nocardioides silvaticus genome.</title>
        <authorList>
            <person name="Li C."/>
            <person name="Wang G."/>
        </authorList>
    </citation>
    <scope>NUCLEOTIDE SEQUENCE [LARGE SCALE GENOMIC DNA]</scope>
    <source>
        <strain evidence="13 14">CCTCC AB 2018079</strain>
    </source>
</reference>
<keyword evidence="7" id="KW-0808">Transferase</keyword>
<comment type="caution">
    <text evidence="13">The sequence shown here is derived from an EMBL/GenBank/DDBJ whole genome shotgun (WGS) entry which is preliminary data.</text>
</comment>
<gene>
    <name evidence="13" type="ORF">DJ010_04795</name>
</gene>
<comment type="catalytic activity">
    <reaction evidence="2">
        <text>2 a mycocerosyl-[mycocerosic acid synthase] + a phenolphthiocerol = a dimycocerosyl phenolphthiocerol + 2 holo-[mycocerosic acid synthase].</text>
        <dbReference type="EC" id="2.3.1.282"/>
    </reaction>
</comment>
<dbReference type="OrthoDB" id="3777176at2"/>
<proteinExistence type="inferred from homology"/>
<dbReference type="AlphaFoldDB" id="A0A316TMN2"/>
<name>A0A316TMN2_9ACTN</name>
<evidence type="ECO:0000256" key="5">
    <source>
        <dbReference type="ARBA" id="ARBA00012866"/>
    </source>
</evidence>
<dbReference type="InterPro" id="IPR031641">
    <property type="entry name" value="PapA_C"/>
</dbReference>
<evidence type="ECO:0000259" key="12">
    <source>
        <dbReference type="Pfam" id="PF16911"/>
    </source>
</evidence>
<keyword evidence="14" id="KW-1185">Reference proteome</keyword>
<evidence type="ECO:0000256" key="11">
    <source>
        <dbReference type="ARBA" id="ARBA00033407"/>
    </source>
</evidence>
<evidence type="ECO:0000256" key="4">
    <source>
        <dbReference type="ARBA" id="ARBA00006558"/>
    </source>
</evidence>
<dbReference type="GO" id="GO:0016746">
    <property type="term" value="F:acyltransferase activity"/>
    <property type="evidence" value="ECO:0007669"/>
    <property type="project" value="UniProtKB-KW"/>
</dbReference>
<accession>A0A316TMN2</accession>
<dbReference type="SUPFAM" id="SSF52777">
    <property type="entry name" value="CoA-dependent acyltransferases"/>
    <property type="match status" value="2"/>
</dbReference>
<dbReference type="Pfam" id="PF16911">
    <property type="entry name" value="PapA_C"/>
    <property type="match status" value="1"/>
</dbReference>
<evidence type="ECO:0000256" key="1">
    <source>
        <dbReference type="ARBA" id="ARBA00000026"/>
    </source>
</evidence>
<comment type="similarity">
    <text evidence="4">Belongs to the acyltransferase PapA5 family.</text>
</comment>
<protein>
    <recommendedName>
        <fullName evidence="6">Phthiocerol/phthiodiolone dimycocerosyl transferase</fullName>
        <ecNumber evidence="5">2.3.1.282</ecNumber>
    </recommendedName>
    <alternativeName>
        <fullName evidence="11">Acyltransferase PapA5</fullName>
    </alternativeName>
    <alternativeName>
        <fullName evidence="9">Phthiocerol/phthiodiolone O-acyltransferase</fullName>
    </alternativeName>
    <alternativeName>
        <fullName evidence="10">Polyketide synthase-associated protein A5</fullName>
    </alternativeName>
</protein>
<organism evidence="13 14">
    <name type="scientific">Nocardioides silvaticus</name>
    <dbReference type="NCBI Taxonomy" id="2201891"/>
    <lineage>
        <taxon>Bacteria</taxon>
        <taxon>Bacillati</taxon>
        <taxon>Actinomycetota</taxon>
        <taxon>Actinomycetes</taxon>
        <taxon>Propionibacteriales</taxon>
        <taxon>Nocardioidaceae</taxon>
        <taxon>Nocardioides</taxon>
    </lineage>
</organism>
<dbReference type="EC" id="2.3.1.282" evidence="5"/>
<evidence type="ECO:0000256" key="9">
    <source>
        <dbReference type="ARBA" id="ARBA00030465"/>
    </source>
</evidence>
<comment type="catalytic activity">
    <reaction evidence="1">
        <text>2 a mycocerosyl-[mycocerosic acid synthase] + a phthiocerol = a dimycocerosyl phthiocerol + 2 holo-[mycocerosic acid synthase].</text>
        <dbReference type="EC" id="2.3.1.282"/>
    </reaction>
</comment>
<sequence length="420" mass="44991">MSTRPLDPTEVYYELVDRLWPMNALGVLELAGSYDVDAVTAAWATITEQVPIVGARVVREGPRLAHLEFGTRLARPASSYDDELDMLAKVSDLRVDLSGPLVHCATAPATAGGTAIALTAHHVALDGRPMAQLLLLLARVLVDGDDISGHPLTAPTEPLGRYTLPERDWTRRRPELLTTARQVRDEPGFVGNGGVPGWYDRALDRPRDLAYTLFDLEPEQATGLIGWSKANDATVHGALTAAVLKAIAGLAPELERVPLSTTVDLRVRAAAEAVDVVGQSAAVVSASFDAGLDAGALAREVTADIRRRVDRCEPELFFALSGVDKLPVGEATDKVVRRWMETATPAANLSNLGVVTGAAPESVTRMCVSLAPTPNQVLFVTATTFRGRMTIICSFDRNRLSIAPDAFTDALRAELAFLTG</sequence>
<comment type="catalytic activity">
    <reaction evidence="3">
        <text>2 a mycocerosyl-[mycocerosic acid synthase] + a phthiodiolone = a dimycocerosyl phthiodiolone + 2 holo-[mycocerosic acid synthase].</text>
        <dbReference type="EC" id="2.3.1.282"/>
    </reaction>
</comment>
<dbReference type="RefSeq" id="WP_109692426.1">
    <property type="nucleotide sequence ID" value="NZ_QGDD01000001.1"/>
</dbReference>
<evidence type="ECO:0000313" key="14">
    <source>
        <dbReference type="Proteomes" id="UP000245507"/>
    </source>
</evidence>
<evidence type="ECO:0000256" key="2">
    <source>
        <dbReference type="ARBA" id="ARBA00000625"/>
    </source>
</evidence>
<evidence type="ECO:0000256" key="10">
    <source>
        <dbReference type="ARBA" id="ARBA00032317"/>
    </source>
</evidence>
<evidence type="ECO:0000256" key="6">
    <source>
        <dbReference type="ARBA" id="ARBA00013449"/>
    </source>
</evidence>